<feature type="binding site" evidence="6">
    <location>
        <position position="35"/>
    </location>
    <ligand>
        <name>Na(+)</name>
        <dbReference type="ChEBI" id="CHEBI:29101"/>
        <label>1</label>
    </ligand>
</feature>
<protein>
    <submittedName>
        <fullName evidence="8">Uncharacterized protein</fullName>
    </submittedName>
</protein>
<evidence type="ECO:0000256" key="7">
    <source>
        <dbReference type="SAM" id="Phobius"/>
    </source>
</evidence>
<evidence type="ECO:0000313" key="8">
    <source>
        <dbReference type="EMBL" id="KAL0173321.1"/>
    </source>
</evidence>
<sequence>PGLVFIIYPEAIATLPGSSVWAVIFFIMLLTLGIDSAVSLMVLSHLISNTRVCQDE</sequence>
<dbReference type="SUPFAM" id="SSF161070">
    <property type="entry name" value="SNF-like"/>
    <property type="match status" value="1"/>
</dbReference>
<dbReference type="Pfam" id="PF00209">
    <property type="entry name" value="SNF"/>
    <property type="match status" value="1"/>
</dbReference>
<organism evidence="8 9">
    <name type="scientific">Cirrhinus mrigala</name>
    <name type="common">Mrigala</name>
    <dbReference type="NCBI Taxonomy" id="683832"/>
    <lineage>
        <taxon>Eukaryota</taxon>
        <taxon>Metazoa</taxon>
        <taxon>Chordata</taxon>
        <taxon>Craniata</taxon>
        <taxon>Vertebrata</taxon>
        <taxon>Euteleostomi</taxon>
        <taxon>Actinopterygii</taxon>
        <taxon>Neopterygii</taxon>
        <taxon>Teleostei</taxon>
        <taxon>Ostariophysi</taxon>
        <taxon>Cypriniformes</taxon>
        <taxon>Cyprinidae</taxon>
        <taxon>Labeoninae</taxon>
        <taxon>Labeonini</taxon>
        <taxon>Cirrhinus</taxon>
    </lineage>
</organism>
<comment type="caution">
    <text evidence="8">The sequence shown here is derived from an EMBL/GenBank/DDBJ whole genome shotgun (WGS) entry which is preliminary data.</text>
</comment>
<dbReference type="AlphaFoldDB" id="A0ABD0PI24"/>
<feature type="transmembrane region" description="Helical" evidence="7">
    <location>
        <begin position="20"/>
        <end position="43"/>
    </location>
</feature>
<keyword evidence="3 7" id="KW-0812">Transmembrane</keyword>
<keyword evidence="5 7" id="KW-0472">Membrane</keyword>
<keyword evidence="2" id="KW-0813">Transport</keyword>
<keyword evidence="9" id="KW-1185">Reference proteome</keyword>
<evidence type="ECO:0000313" key="9">
    <source>
        <dbReference type="Proteomes" id="UP001529510"/>
    </source>
</evidence>
<feature type="binding site" evidence="6">
    <location>
        <position position="36"/>
    </location>
    <ligand>
        <name>Na(+)</name>
        <dbReference type="ChEBI" id="CHEBI:29101"/>
        <label>1</label>
    </ligand>
</feature>
<gene>
    <name evidence="8" type="ORF">M9458_033632</name>
</gene>
<reference evidence="8 9" key="1">
    <citation type="submission" date="2024-05" db="EMBL/GenBank/DDBJ databases">
        <title>Genome sequencing and assembly of Indian major carp, Cirrhinus mrigala (Hamilton, 1822).</title>
        <authorList>
            <person name="Mohindra V."/>
            <person name="Chowdhury L.M."/>
            <person name="Lal K."/>
            <person name="Jena J.K."/>
        </authorList>
    </citation>
    <scope>NUCLEOTIDE SEQUENCE [LARGE SCALE GENOMIC DNA]</scope>
    <source>
        <strain evidence="8">CM1030</strain>
        <tissue evidence="8">Blood</tissue>
    </source>
</reference>
<keyword evidence="6" id="KW-0915">Sodium</keyword>
<dbReference type="EMBL" id="JAMKFB020000016">
    <property type="protein sequence ID" value="KAL0173321.1"/>
    <property type="molecule type" value="Genomic_DNA"/>
</dbReference>
<dbReference type="InterPro" id="IPR000175">
    <property type="entry name" value="Na/ntran_symport"/>
</dbReference>
<proteinExistence type="predicted"/>
<dbReference type="GO" id="GO:0016020">
    <property type="term" value="C:membrane"/>
    <property type="evidence" value="ECO:0007669"/>
    <property type="project" value="UniProtKB-SubCell"/>
</dbReference>
<dbReference type="PROSITE" id="PS50267">
    <property type="entry name" value="NA_NEUROTRAN_SYMP_3"/>
    <property type="match status" value="1"/>
</dbReference>
<evidence type="ECO:0000256" key="3">
    <source>
        <dbReference type="ARBA" id="ARBA00022692"/>
    </source>
</evidence>
<evidence type="ECO:0000256" key="2">
    <source>
        <dbReference type="ARBA" id="ARBA00022448"/>
    </source>
</evidence>
<evidence type="ECO:0000256" key="6">
    <source>
        <dbReference type="PIRSR" id="PIRSR600175-1"/>
    </source>
</evidence>
<dbReference type="PANTHER" id="PTHR11616">
    <property type="entry name" value="SODIUM/CHLORIDE DEPENDENT TRANSPORTER"/>
    <property type="match status" value="1"/>
</dbReference>
<comment type="subcellular location">
    <subcellularLocation>
        <location evidence="1">Membrane</location>
        <topology evidence="1">Multi-pass membrane protein</topology>
    </subcellularLocation>
</comment>
<name>A0ABD0PI24_CIRMR</name>
<accession>A0ABD0PI24</accession>
<keyword evidence="6" id="KW-0479">Metal-binding</keyword>
<dbReference type="InterPro" id="IPR037272">
    <property type="entry name" value="SNS_sf"/>
</dbReference>
<feature type="binding site" evidence="6">
    <location>
        <position position="32"/>
    </location>
    <ligand>
        <name>Na(+)</name>
        <dbReference type="ChEBI" id="CHEBI:29101"/>
        <label>1</label>
    </ligand>
</feature>
<evidence type="ECO:0000256" key="5">
    <source>
        <dbReference type="ARBA" id="ARBA00023136"/>
    </source>
</evidence>
<evidence type="ECO:0000256" key="1">
    <source>
        <dbReference type="ARBA" id="ARBA00004141"/>
    </source>
</evidence>
<keyword evidence="4 7" id="KW-1133">Transmembrane helix</keyword>
<feature type="non-terminal residue" evidence="8">
    <location>
        <position position="1"/>
    </location>
</feature>
<dbReference type="Proteomes" id="UP001529510">
    <property type="component" value="Unassembled WGS sequence"/>
</dbReference>
<dbReference type="PANTHER" id="PTHR11616:SF38">
    <property type="entry name" value="SODIUM-DEPENDENT DOPAMINE TRANSPORTER"/>
    <property type="match status" value="1"/>
</dbReference>
<evidence type="ECO:0000256" key="4">
    <source>
        <dbReference type="ARBA" id="ARBA00022989"/>
    </source>
</evidence>